<dbReference type="AlphaFoldDB" id="A0A842HGR5"/>
<feature type="transmembrane region" description="Helical" evidence="21">
    <location>
        <begin position="115"/>
        <end position="132"/>
    </location>
</feature>
<keyword evidence="8" id="KW-0133">Cell shape</keyword>
<dbReference type="GO" id="GO:0008360">
    <property type="term" value="P:regulation of cell shape"/>
    <property type="evidence" value="ECO:0007669"/>
    <property type="project" value="UniProtKB-KW"/>
</dbReference>
<evidence type="ECO:0000256" key="14">
    <source>
        <dbReference type="ARBA" id="ARBA00032370"/>
    </source>
</evidence>
<accession>A0A842HGR5</accession>
<evidence type="ECO:0000313" key="23">
    <source>
        <dbReference type="Proteomes" id="UP000546464"/>
    </source>
</evidence>
<comment type="catalytic activity">
    <reaction evidence="20">
        <text>[GlcNAc-(1-&gt;4)-Mur2Ac(oyl-L-Ala-gamma-D-Glu-L-Lys-D-Ala-D-Ala)](n)-di-trans,octa-cis-undecaprenyl diphosphate + beta-D-GlcNAc-(1-&gt;4)-Mur2Ac(oyl-L-Ala-gamma-D-Glu-L-Lys-D-Ala-D-Ala)-di-trans,octa-cis-undecaprenyl diphosphate = [GlcNAc-(1-&gt;4)-Mur2Ac(oyl-L-Ala-gamma-D-Glu-L-Lys-D-Ala-D-Ala)](n+1)-di-trans,octa-cis-undecaprenyl diphosphate + di-trans,octa-cis-undecaprenyl diphosphate + H(+)</text>
        <dbReference type="Rhea" id="RHEA:23708"/>
        <dbReference type="Rhea" id="RHEA-COMP:9602"/>
        <dbReference type="Rhea" id="RHEA-COMP:9603"/>
        <dbReference type="ChEBI" id="CHEBI:15378"/>
        <dbReference type="ChEBI" id="CHEBI:58405"/>
        <dbReference type="ChEBI" id="CHEBI:60033"/>
        <dbReference type="ChEBI" id="CHEBI:78435"/>
        <dbReference type="EC" id="2.4.99.28"/>
    </reaction>
</comment>
<dbReference type="EC" id="2.4.99.28" evidence="19"/>
<keyword evidence="13" id="KW-0961">Cell wall biogenesis/degradation</keyword>
<evidence type="ECO:0000256" key="9">
    <source>
        <dbReference type="ARBA" id="ARBA00022984"/>
    </source>
</evidence>
<evidence type="ECO:0000256" key="12">
    <source>
        <dbReference type="ARBA" id="ARBA00023306"/>
    </source>
</evidence>
<keyword evidence="5" id="KW-0328">Glycosyltransferase</keyword>
<keyword evidence="11 21" id="KW-0472">Membrane</keyword>
<evidence type="ECO:0000256" key="17">
    <source>
        <dbReference type="ARBA" id="ARBA00041185"/>
    </source>
</evidence>
<evidence type="ECO:0000256" key="4">
    <source>
        <dbReference type="ARBA" id="ARBA00022618"/>
    </source>
</evidence>
<keyword evidence="4" id="KW-0132">Cell division</keyword>
<dbReference type="InterPro" id="IPR013437">
    <property type="entry name" value="FtsW"/>
</dbReference>
<keyword evidence="10 21" id="KW-1133">Transmembrane helix</keyword>
<feature type="transmembrane region" description="Helical" evidence="21">
    <location>
        <begin position="173"/>
        <end position="206"/>
    </location>
</feature>
<comment type="pathway">
    <text evidence="2">Cell wall biogenesis; peptidoglycan biosynthesis.</text>
</comment>
<evidence type="ECO:0000256" key="6">
    <source>
        <dbReference type="ARBA" id="ARBA00022679"/>
    </source>
</evidence>
<evidence type="ECO:0000256" key="3">
    <source>
        <dbReference type="ARBA" id="ARBA00022475"/>
    </source>
</evidence>
<evidence type="ECO:0000256" key="2">
    <source>
        <dbReference type="ARBA" id="ARBA00004752"/>
    </source>
</evidence>
<keyword evidence="23" id="KW-1185">Reference proteome</keyword>
<sequence>MKPRESNLRLLSAGSVLTLCVAALTFLGLVVLSSAGKSLSSNPYFYFQRQSLWLALALMAGLFTAFLNLDTVRKGTWYIVGVALLLLVAVLIPGIGVKVNGASRWLDLGMMRLQVSDLAKLALIFGMAHYLAQNQRQITRFWEGFVLPCLGLGLVCGLIMLEPDFGTTALCGIVGLCMLFVAGTRLLFLIPSGLLALVAFSVAVYLDPIRLRRVTSFMDVEANKSDSAYQLWQGILAFGAGGVDGVGLGNGRQQLSYLPESHTDFVFPVIGEELGFITTAAVVTLFLIVFLCGVWSLRRAPNMYQFLLVCGALWFLTFQALINMGVVTGLLPTKGMSLPFISYGGSNLVVMFVLVGLILNCFRHWQKPALKRPRHL</sequence>
<proteinExistence type="inferred from homology"/>
<evidence type="ECO:0000256" key="15">
    <source>
        <dbReference type="ARBA" id="ARBA00033270"/>
    </source>
</evidence>
<dbReference type="GO" id="GO:0032153">
    <property type="term" value="C:cell division site"/>
    <property type="evidence" value="ECO:0007669"/>
    <property type="project" value="TreeGrafter"/>
</dbReference>
<dbReference type="InterPro" id="IPR001182">
    <property type="entry name" value="FtsW/RodA"/>
</dbReference>
<evidence type="ECO:0000256" key="16">
    <source>
        <dbReference type="ARBA" id="ARBA00038053"/>
    </source>
</evidence>
<keyword evidence="12" id="KW-0131">Cell cycle</keyword>
<evidence type="ECO:0000256" key="10">
    <source>
        <dbReference type="ARBA" id="ARBA00022989"/>
    </source>
</evidence>
<dbReference type="NCBIfam" id="TIGR02614">
    <property type="entry name" value="ftsW"/>
    <property type="match status" value="1"/>
</dbReference>
<dbReference type="Pfam" id="PF01098">
    <property type="entry name" value="FTSW_RODA_SPOVE"/>
    <property type="match status" value="1"/>
</dbReference>
<protein>
    <recommendedName>
        <fullName evidence="17">Probable peptidoglycan glycosyltransferase FtsW</fullName>
        <ecNumber evidence="19">2.4.99.28</ecNumber>
    </recommendedName>
    <alternativeName>
        <fullName evidence="18">Cell division protein FtsW</fullName>
    </alternativeName>
    <alternativeName>
        <fullName evidence="15">Cell wall polymerase</fullName>
    </alternativeName>
    <alternativeName>
        <fullName evidence="14">Peptidoglycan polymerase</fullName>
    </alternativeName>
</protein>
<comment type="similarity">
    <text evidence="16">Belongs to the SEDS family. FtsW subfamily.</text>
</comment>
<evidence type="ECO:0000256" key="5">
    <source>
        <dbReference type="ARBA" id="ARBA00022676"/>
    </source>
</evidence>
<dbReference type="GO" id="GO:0071555">
    <property type="term" value="P:cell wall organization"/>
    <property type="evidence" value="ECO:0007669"/>
    <property type="project" value="UniProtKB-KW"/>
</dbReference>
<evidence type="ECO:0000313" key="22">
    <source>
        <dbReference type="EMBL" id="MBC2595370.1"/>
    </source>
</evidence>
<keyword evidence="6" id="KW-0808">Transferase</keyword>
<gene>
    <name evidence="22" type="primary">ftsW</name>
    <name evidence="22" type="ORF">H5P28_13970</name>
</gene>
<feature type="transmembrane region" description="Helical" evidence="21">
    <location>
        <begin position="274"/>
        <end position="294"/>
    </location>
</feature>
<dbReference type="GO" id="GO:0051301">
    <property type="term" value="P:cell division"/>
    <property type="evidence" value="ECO:0007669"/>
    <property type="project" value="UniProtKB-KW"/>
</dbReference>
<evidence type="ECO:0000256" key="1">
    <source>
        <dbReference type="ARBA" id="ARBA00004651"/>
    </source>
</evidence>
<keyword evidence="3" id="KW-1003">Cell membrane</keyword>
<evidence type="ECO:0000256" key="21">
    <source>
        <dbReference type="SAM" id="Phobius"/>
    </source>
</evidence>
<evidence type="ECO:0000256" key="18">
    <source>
        <dbReference type="ARBA" id="ARBA00041418"/>
    </source>
</evidence>
<feature type="transmembrane region" description="Helical" evidence="21">
    <location>
        <begin position="306"/>
        <end position="328"/>
    </location>
</feature>
<evidence type="ECO:0000256" key="8">
    <source>
        <dbReference type="ARBA" id="ARBA00022960"/>
    </source>
</evidence>
<organism evidence="22 23">
    <name type="scientific">Ruficoccus amylovorans</name>
    <dbReference type="NCBI Taxonomy" id="1804625"/>
    <lineage>
        <taxon>Bacteria</taxon>
        <taxon>Pseudomonadati</taxon>
        <taxon>Verrucomicrobiota</taxon>
        <taxon>Opitutia</taxon>
        <taxon>Puniceicoccales</taxon>
        <taxon>Cerasicoccaceae</taxon>
        <taxon>Ruficoccus</taxon>
    </lineage>
</organism>
<feature type="transmembrane region" description="Helical" evidence="21">
    <location>
        <begin position="76"/>
        <end position="95"/>
    </location>
</feature>
<keyword evidence="7 21" id="KW-0812">Transmembrane</keyword>
<evidence type="ECO:0000256" key="13">
    <source>
        <dbReference type="ARBA" id="ARBA00023316"/>
    </source>
</evidence>
<dbReference type="GO" id="GO:0009252">
    <property type="term" value="P:peptidoglycan biosynthetic process"/>
    <property type="evidence" value="ECO:0007669"/>
    <property type="project" value="UniProtKB-KW"/>
</dbReference>
<dbReference type="PANTHER" id="PTHR30474">
    <property type="entry name" value="CELL CYCLE PROTEIN"/>
    <property type="match status" value="1"/>
</dbReference>
<dbReference type="EMBL" id="JACHVB010000035">
    <property type="protein sequence ID" value="MBC2595370.1"/>
    <property type="molecule type" value="Genomic_DNA"/>
</dbReference>
<dbReference type="GO" id="GO:0005886">
    <property type="term" value="C:plasma membrane"/>
    <property type="evidence" value="ECO:0007669"/>
    <property type="project" value="UniProtKB-SubCell"/>
</dbReference>
<dbReference type="PANTHER" id="PTHR30474:SF2">
    <property type="entry name" value="PEPTIDOGLYCAN GLYCOSYLTRANSFERASE FTSW-RELATED"/>
    <property type="match status" value="1"/>
</dbReference>
<evidence type="ECO:0000256" key="20">
    <source>
        <dbReference type="ARBA" id="ARBA00049902"/>
    </source>
</evidence>
<evidence type="ECO:0000256" key="19">
    <source>
        <dbReference type="ARBA" id="ARBA00044770"/>
    </source>
</evidence>
<dbReference type="GO" id="GO:0008955">
    <property type="term" value="F:peptidoglycan glycosyltransferase activity"/>
    <property type="evidence" value="ECO:0007669"/>
    <property type="project" value="UniProtKB-EC"/>
</dbReference>
<comment type="caution">
    <text evidence="22">The sequence shown here is derived from an EMBL/GenBank/DDBJ whole genome shotgun (WGS) entry which is preliminary data.</text>
</comment>
<evidence type="ECO:0000256" key="11">
    <source>
        <dbReference type="ARBA" id="ARBA00023136"/>
    </source>
</evidence>
<dbReference type="Proteomes" id="UP000546464">
    <property type="component" value="Unassembled WGS sequence"/>
</dbReference>
<comment type="subcellular location">
    <subcellularLocation>
        <location evidence="1">Cell membrane</location>
        <topology evidence="1">Multi-pass membrane protein</topology>
    </subcellularLocation>
</comment>
<reference evidence="22 23" key="1">
    <citation type="submission" date="2020-07" db="EMBL/GenBank/DDBJ databases">
        <authorList>
            <person name="Feng X."/>
        </authorList>
    </citation>
    <scope>NUCLEOTIDE SEQUENCE [LARGE SCALE GENOMIC DNA]</scope>
    <source>
        <strain evidence="22 23">JCM31066</strain>
    </source>
</reference>
<evidence type="ECO:0000256" key="7">
    <source>
        <dbReference type="ARBA" id="ARBA00022692"/>
    </source>
</evidence>
<name>A0A842HGR5_9BACT</name>
<keyword evidence="9" id="KW-0573">Peptidoglycan synthesis</keyword>
<feature type="transmembrane region" description="Helical" evidence="21">
    <location>
        <begin position="144"/>
        <end position="161"/>
    </location>
</feature>
<feature type="transmembrane region" description="Helical" evidence="21">
    <location>
        <begin position="340"/>
        <end position="362"/>
    </location>
</feature>
<dbReference type="GO" id="GO:0015648">
    <property type="term" value="F:lipid-linked peptidoglycan transporter activity"/>
    <property type="evidence" value="ECO:0007669"/>
    <property type="project" value="TreeGrafter"/>
</dbReference>
<feature type="transmembrane region" description="Helical" evidence="21">
    <location>
        <begin position="51"/>
        <end position="69"/>
    </location>
</feature>